<sequence length="52" mass="6092">MCVCTYSHRCIHTLHICGVSFGYIKRKPAGLSWTEIFVCYFMVCRFSNFSFT</sequence>
<protein>
    <submittedName>
        <fullName evidence="1">Uncharacterized protein</fullName>
    </submittedName>
</protein>
<dbReference type="AlphaFoldDB" id="A0A0L8GHH0"/>
<name>A0A0L8GHH0_OCTBM</name>
<reference evidence="1" key="1">
    <citation type="submission" date="2015-07" db="EMBL/GenBank/DDBJ databases">
        <title>MeaNS - Measles Nucleotide Surveillance Program.</title>
        <authorList>
            <person name="Tran T."/>
            <person name="Druce J."/>
        </authorList>
    </citation>
    <scope>NUCLEOTIDE SEQUENCE</scope>
    <source>
        <strain evidence="1">UCB-OBI-ISO-001</strain>
        <tissue evidence="1">Gonad</tissue>
    </source>
</reference>
<organism evidence="1">
    <name type="scientific">Octopus bimaculoides</name>
    <name type="common">California two-spotted octopus</name>
    <dbReference type="NCBI Taxonomy" id="37653"/>
    <lineage>
        <taxon>Eukaryota</taxon>
        <taxon>Metazoa</taxon>
        <taxon>Spiralia</taxon>
        <taxon>Lophotrochozoa</taxon>
        <taxon>Mollusca</taxon>
        <taxon>Cephalopoda</taxon>
        <taxon>Coleoidea</taxon>
        <taxon>Octopodiformes</taxon>
        <taxon>Octopoda</taxon>
        <taxon>Incirrata</taxon>
        <taxon>Octopodidae</taxon>
        <taxon>Octopus</taxon>
    </lineage>
</organism>
<accession>A0A0L8GHH0</accession>
<evidence type="ECO:0000313" key="1">
    <source>
        <dbReference type="EMBL" id="KOF76304.1"/>
    </source>
</evidence>
<proteinExistence type="predicted"/>
<gene>
    <name evidence="1" type="ORF">OCBIM_22033515mg</name>
</gene>
<dbReference type="EMBL" id="KQ421823">
    <property type="protein sequence ID" value="KOF76304.1"/>
    <property type="molecule type" value="Genomic_DNA"/>
</dbReference>